<dbReference type="Pfam" id="PF07505">
    <property type="entry name" value="DUF5131"/>
    <property type="match status" value="2"/>
</dbReference>
<evidence type="ECO:0008006" key="2">
    <source>
        <dbReference type="Google" id="ProtNLM"/>
    </source>
</evidence>
<proteinExistence type="predicted"/>
<name>A0A0F8X5J1_9ZZZZ</name>
<comment type="caution">
    <text evidence="1">The sequence shown here is derived from an EMBL/GenBank/DDBJ whole genome shotgun (WGS) entry which is preliminary data.</text>
</comment>
<dbReference type="InterPro" id="IPR011101">
    <property type="entry name" value="DUF5131"/>
</dbReference>
<accession>A0A0F8X5J1</accession>
<evidence type="ECO:0000313" key="1">
    <source>
        <dbReference type="EMBL" id="KKK56215.1"/>
    </source>
</evidence>
<gene>
    <name evidence="1" type="ORF">LCGC14_3066790</name>
</gene>
<dbReference type="AlphaFoldDB" id="A0A0F8X5J1"/>
<sequence>MNRTPRLSKTDIEYLDYVWNFESGCTKGCSYCYAKKVATRFPGRYPNGFEPTLYPEAFTSPLRLKKPSIVGVGYMGDLFDDEVDPEYEHVLPGPSWSPTLRHSLREWILGTIRKCPQHRFLFLTKQPQNLAKWSPFPDNCWVGVSATGYWEYVEACNFLSNIEARVKYVSFEPLLSWDKKASYFFESSGINWVIIGAQTKPTVQPDIGWVREIVAAADRAGIPVFLKDSLSDIVP</sequence>
<dbReference type="EMBL" id="LAZR01065103">
    <property type="protein sequence ID" value="KKK56215.1"/>
    <property type="molecule type" value="Genomic_DNA"/>
</dbReference>
<organism evidence="1">
    <name type="scientific">marine sediment metagenome</name>
    <dbReference type="NCBI Taxonomy" id="412755"/>
    <lineage>
        <taxon>unclassified sequences</taxon>
        <taxon>metagenomes</taxon>
        <taxon>ecological metagenomes</taxon>
    </lineage>
</organism>
<feature type="non-terminal residue" evidence="1">
    <location>
        <position position="235"/>
    </location>
</feature>
<reference evidence="1" key="1">
    <citation type="journal article" date="2015" name="Nature">
        <title>Complex archaea that bridge the gap between prokaryotes and eukaryotes.</title>
        <authorList>
            <person name="Spang A."/>
            <person name="Saw J.H."/>
            <person name="Jorgensen S.L."/>
            <person name="Zaremba-Niedzwiedzka K."/>
            <person name="Martijn J."/>
            <person name="Lind A.E."/>
            <person name="van Eijk R."/>
            <person name="Schleper C."/>
            <person name="Guy L."/>
            <person name="Ettema T.J."/>
        </authorList>
    </citation>
    <scope>NUCLEOTIDE SEQUENCE</scope>
</reference>
<protein>
    <recommendedName>
        <fullName evidence="2">Radical SAM core domain-containing protein</fullName>
    </recommendedName>
</protein>